<comment type="pathway">
    <text evidence="1">Carbohydrate metabolism; tricarboxylic acid cycle; isocitrate from oxaloacetate: step 1/2.</text>
</comment>
<dbReference type="NCBIfam" id="NF004868">
    <property type="entry name" value="PRK06224.1-5"/>
    <property type="match status" value="1"/>
</dbReference>
<dbReference type="Gene3D" id="1.10.580.10">
    <property type="entry name" value="Citrate Synthase, domain 1"/>
    <property type="match status" value="1"/>
</dbReference>
<gene>
    <name evidence="5" type="ORF">ACFOHJ_18600</name>
</gene>
<evidence type="ECO:0000256" key="2">
    <source>
        <dbReference type="ARBA" id="ARBA00010566"/>
    </source>
</evidence>
<sequence>MKIGKQDAPFQSICTSNPETIVVRGHDLVGELMGGVSFTDHIWLLVAGTMPTDAQRAMLDATLVAISEHGLVPSVQAARMTLAAAPEALQGAVAAGLLGCGSVILGAAEAAGLLLQAVVEENDTAEAGFEAAASSVVARYREQGRAIPGFGHPLHKGHDPRAEKLISVAGRLGFSGDYTKAAQAVERCLPGIVGKPLVMNVSGAIPCTLLDAGFPLKALKGVPLIARTASLVAHLLEEQTRSIGFILSHGAAKAISYDGPAPAGFVANEN</sequence>
<keyword evidence="4" id="KW-0808">Transferase</keyword>
<dbReference type="Proteomes" id="UP001595583">
    <property type="component" value="Unassembled WGS sequence"/>
</dbReference>
<dbReference type="GO" id="GO:0016829">
    <property type="term" value="F:lyase activity"/>
    <property type="evidence" value="ECO:0007669"/>
    <property type="project" value="UniProtKB-KW"/>
</dbReference>
<dbReference type="InterPro" id="IPR016142">
    <property type="entry name" value="Citrate_synth-like_lrg_a-sub"/>
</dbReference>
<dbReference type="SUPFAM" id="SSF48256">
    <property type="entry name" value="Citrate synthase"/>
    <property type="match status" value="1"/>
</dbReference>
<evidence type="ECO:0000256" key="1">
    <source>
        <dbReference type="ARBA" id="ARBA00004751"/>
    </source>
</evidence>
<dbReference type="EMBL" id="JBHRTK010000020">
    <property type="protein sequence ID" value="MFC3208237.1"/>
    <property type="molecule type" value="Genomic_DNA"/>
</dbReference>
<keyword evidence="5" id="KW-0456">Lyase</keyword>
<proteinExistence type="inferred from homology"/>
<dbReference type="EC" id="2.3.3.16" evidence="3"/>
<dbReference type="InterPro" id="IPR002020">
    <property type="entry name" value="Citrate_synthase"/>
</dbReference>
<evidence type="ECO:0000313" key="6">
    <source>
        <dbReference type="Proteomes" id="UP001595583"/>
    </source>
</evidence>
<name>A0ABV7KEY2_9HYPH</name>
<protein>
    <recommendedName>
        <fullName evidence="3">citrate synthase (unknown stereospecificity)</fullName>
        <ecNumber evidence="3">2.3.3.16</ecNumber>
    </recommendedName>
</protein>
<dbReference type="InterPro" id="IPR036969">
    <property type="entry name" value="Citrate_synthase_sf"/>
</dbReference>
<dbReference type="PANTHER" id="PTHR11739:SF4">
    <property type="entry name" value="CITRATE SYNTHASE, PEROXISOMAL"/>
    <property type="match status" value="1"/>
</dbReference>
<accession>A0ABV7KEY2</accession>
<comment type="caution">
    <text evidence="5">The sequence shown here is derived from an EMBL/GenBank/DDBJ whole genome shotgun (WGS) entry which is preliminary data.</text>
</comment>
<evidence type="ECO:0000256" key="4">
    <source>
        <dbReference type="ARBA" id="ARBA00022679"/>
    </source>
</evidence>
<organism evidence="5 6">
    <name type="scientific">Aquamicrobium soli</name>
    <dbReference type="NCBI Taxonomy" id="1811518"/>
    <lineage>
        <taxon>Bacteria</taxon>
        <taxon>Pseudomonadati</taxon>
        <taxon>Pseudomonadota</taxon>
        <taxon>Alphaproteobacteria</taxon>
        <taxon>Hyphomicrobiales</taxon>
        <taxon>Phyllobacteriaceae</taxon>
        <taxon>Aquamicrobium</taxon>
    </lineage>
</organism>
<dbReference type="InterPro" id="IPR016143">
    <property type="entry name" value="Citrate_synth-like_sm_a-sub"/>
</dbReference>
<reference evidence="6" key="1">
    <citation type="journal article" date="2019" name="Int. J. Syst. Evol. Microbiol.">
        <title>The Global Catalogue of Microorganisms (GCM) 10K type strain sequencing project: providing services to taxonomists for standard genome sequencing and annotation.</title>
        <authorList>
            <consortium name="The Broad Institute Genomics Platform"/>
            <consortium name="The Broad Institute Genome Sequencing Center for Infectious Disease"/>
            <person name="Wu L."/>
            <person name="Ma J."/>
        </authorList>
    </citation>
    <scope>NUCLEOTIDE SEQUENCE [LARGE SCALE GENOMIC DNA]</scope>
    <source>
        <strain evidence="6">KCTC 52165</strain>
    </source>
</reference>
<dbReference type="Pfam" id="PF00285">
    <property type="entry name" value="Citrate_synt"/>
    <property type="match status" value="1"/>
</dbReference>
<dbReference type="PANTHER" id="PTHR11739">
    <property type="entry name" value="CITRATE SYNTHASE"/>
    <property type="match status" value="1"/>
</dbReference>
<evidence type="ECO:0000313" key="5">
    <source>
        <dbReference type="EMBL" id="MFC3208237.1"/>
    </source>
</evidence>
<dbReference type="Gene3D" id="1.10.230.10">
    <property type="entry name" value="Cytochrome P450-Terp, domain 2"/>
    <property type="match status" value="1"/>
</dbReference>
<dbReference type="CDD" id="cd06100">
    <property type="entry name" value="CCL_ACL-C"/>
    <property type="match status" value="1"/>
</dbReference>
<evidence type="ECO:0000256" key="3">
    <source>
        <dbReference type="ARBA" id="ARBA00012972"/>
    </source>
</evidence>
<comment type="similarity">
    <text evidence="2">Belongs to the citrate synthase family.</text>
</comment>
<keyword evidence="6" id="KW-1185">Reference proteome</keyword>
<dbReference type="RefSeq" id="WP_378223249.1">
    <property type="nucleotide sequence ID" value="NZ_JBHRTK010000020.1"/>
</dbReference>